<feature type="domain" description="DUF7029" evidence="2">
    <location>
        <begin position="95"/>
        <end position="200"/>
    </location>
</feature>
<proteinExistence type="predicted"/>
<dbReference type="InterPro" id="IPR055647">
    <property type="entry name" value="DUF7223"/>
</dbReference>
<sequence>MHMSFFAIVASVLAGYGCAAAHIERSSSRIGLGDRNDASSIYKPINVLTSRDTGSIEVRDTTRFTNIDPADRVRMVFGKVGDKQTIRLADMTLYADPNMPIVMMEAFEGLTSAVDCDGNDGRISLTFQSTDAFNYAIKSWSYINEVTDRQFLMIANHDGCGPADERQSYRITDVDNDEANNTVFLNSTLANWNEVAGTFDMSFGKINVPPSTMRSLRARGLKDLLDKTKDGFDDVADKIKGIGGGDLSESVTIPFSVGEKGVTKLLFEDFTKNPPRLKLSCTDCFAEASFATTGSVKVENFQPSSLLLEIEPQDLRATIQLQAEVSQTAPGLDIFNFDQPIFEAAIPGAGIVVPNIFTLGAKAAFSIQGNAEVSGTAIFTFGAKSSLPNGSKISLDLVDFDNSKVTSFDNVEVDPIFDFDNASITANIMAGPQIALTLGVEVLDNTGIEAGLTFGVPTINLNATAGFDENGFCSTGDALPSGVKVVSAANFDMVLAIKSQSNNIDNSLFDRKLVDIPIATFLDKCFPISGIEPSKPTASSS</sequence>
<protein>
    <submittedName>
        <fullName evidence="4">Uncharacterized protein</fullName>
    </submittedName>
</protein>
<name>A0A1D2JEC1_PARBR</name>
<organism evidence="4 5">
    <name type="scientific">Paracoccidioides brasiliensis</name>
    <dbReference type="NCBI Taxonomy" id="121759"/>
    <lineage>
        <taxon>Eukaryota</taxon>
        <taxon>Fungi</taxon>
        <taxon>Dikarya</taxon>
        <taxon>Ascomycota</taxon>
        <taxon>Pezizomycotina</taxon>
        <taxon>Eurotiomycetes</taxon>
        <taxon>Eurotiomycetidae</taxon>
        <taxon>Onygenales</taxon>
        <taxon>Ajellomycetaceae</taxon>
        <taxon>Paracoccidioides</taxon>
    </lineage>
</organism>
<evidence type="ECO:0000259" key="3">
    <source>
        <dbReference type="Pfam" id="PF23865"/>
    </source>
</evidence>
<evidence type="ECO:0000313" key="4">
    <source>
        <dbReference type="EMBL" id="ODH28144.1"/>
    </source>
</evidence>
<dbReference type="Pfam" id="PF23865">
    <property type="entry name" value="DUF7223"/>
    <property type="match status" value="1"/>
</dbReference>
<dbReference type="VEuPathDB" id="FungiDB:PADG_04101"/>
<dbReference type="AlphaFoldDB" id="A0A1D2JEC1"/>
<dbReference type="VEuPathDB" id="FungiDB:PABG_01496"/>
<dbReference type="Proteomes" id="UP000242814">
    <property type="component" value="Unassembled WGS sequence"/>
</dbReference>
<comment type="caution">
    <text evidence="4">The sequence shown here is derived from an EMBL/GenBank/DDBJ whole genome shotgun (WGS) entry which is preliminary data.</text>
</comment>
<gene>
    <name evidence="4" type="ORF">ACO22_04004</name>
</gene>
<reference evidence="4 5" key="1">
    <citation type="submission" date="2016-06" db="EMBL/GenBank/DDBJ databases">
        <authorList>
            <person name="Kjaerup R.B."/>
            <person name="Dalgaard T.S."/>
            <person name="Juul-Madsen H.R."/>
        </authorList>
    </citation>
    <scope>NUCLEOTIDE SEQUENCE [LARGE SCALE GENOMIC DNA]</scope>
    <source>
        <strain evidence="4 5">Pb300</strain>
    </source>
</reference>
<feature type="domain" description="DUF7223" evidence="3">
    <location>
        <begin position="274"/>
        <end position="502"/>
    </location>
</feature>
<evidence type="ECO:0000256" key="1">
    <source>
        <dbReference type="SAM" id="SignalP"/>
    </source>
</evidence>
<dbReference type="EMBL" id="LZYO01000150">
    <property type="protein sequence ID" value="ODH28144.1"/>
    <property type="molecule type" value="Genomic_DNA"/>
</dbReference>
<feature type="chain" id="PRO_5008902415" evidence="1">
    <location>
        <begin position="22"/>
        <end position="541"/>
    </location>
</feature>
<keyword evidence="1" id="KW-0732">Signal</keyword>
<feature type="signal peptide" evidence="1">
    <location>
        <begin position="1"/>
        <end position="21"/>
    </location>
</feature>
<dbReference type="Pfam" id="PF22974">
    <property type="entry name" value="DUF7029"/>
    <property type="match status" value="1"/>
</dbReference>
<dbReference type="OMA" id="ASISYPM"/>
<accession>A0A1D2JEC1</accession>
<dbReference type="InterPro" id="IPR054293">
    <property type="entry name" value="DUF7029"/>
</dbReference>
<evidence type="ECO:0000313" key="5">
    <source>
        <dbReference type="Proteomes" id="UP000242814"/>
    </source>
</evidence>
<evidence type="ECO:0000259" key="2">
    <source>
        <dbReference type="Pfam" id="PF22974"/>
    </source>
</evidence>